<accession>A0A7J6JCE6</accession>
<dbReference type="InterPro" id="IPR010730">
    <property type="entry name" value="HET"/>
</dbReference>
<dbReference type="Pfam" id="PF06985">
    <property type="entry name" value="HET"/>
    <property type="match status" value="1"/>
</dbReference>
<dbReference type="PANTHER" id="PTHR24148">
    <property type="entry name" value="ANKYRIN REPEAT DOMAIN-CONTAINING PROTEIN 39 HOMOLOG-RELATED"/>
    <property type="match status" value="1"/>
</dbReference>
<dbReference type="EMBL" id="ANPB02000003">
    <property type="protein sequence ID" value="KAF4487471.1"/>
    <property type="molecule type" value="Genomic_DNA"/>
</dbReference>
<evidence type="ECO:0000259" key="1">
    <source>
        <dbReference type="Pfam" id="PF06985"/>
    </source>
</evidence>
<evidence type="ECO:0000313" key="2">
    <source>
        <dbReference type="EMBL" id="KAF4487471.1"/>
    </source>
</evidence>
<keyword evidence="3" id="KW-1185">Reference proteome</keyword>
<evidence type="ECO:0000313" key="3">
    <source>
        <dbReference type="Proteomes" id="UP000011096"/>
    </source>
</evidence>
<dbReference type="Proteomes" id="UP000011096">
    <property type="component" value="Unassembled WGS sequence"/>
</dbReference>
<name>A0A7J6JCE6_COLFN</name>
<dbReference type="InterPro" id="IPR052895">
    <property type="entry name" value="HetReg/Transcr_Mod"/>
</dbReference>
<feature type="domain" description="Heterokaryon incompatibility" evidence="1">
    <location>
        <begin position="62"/>
        <end position="162"/>
    </location>
</feature>
<dbReference type="Pfam" id="PF26639">
    <property type="entry name" value="Het-6_barrel"/>
    <property type="match status" value="1"/>
</dbReference>
<dbReference type="InParanoid" id="A0A7J6JCE6"/>
<comment type="caution">
    <text evidence="2">The sequence shown here is derived from an EMBL/GenBank/DDBJ whole genome shotgun (WGS) entry which is preliminary data.</text>
</comment>
<gene>
    <name evidence="2" type="ORF">CGGC5_v005046</name>
</gene>
<dbReference type="OrthoDB" id="5571888at2759"/>
<dbReference type="PANTHER" id="PTHR24148:SF79">
    <property type="entry name" value="HETEROKARYON INCOMPATIBILITY DOMAIN-CONTAINING PROTEIN"/>
    <property type="match status" value="1"/>
</dbReference>
<sequence>MEYCRDTQEHDNTGIELCGVYRDLPIEIDEFRVLSVQPASSRDSLVITDLYVEKFKDRQGNYDALSYTWGDLSSTEVIVVNGTETSVTRNLRLALQNLRHRSQDQNEPARLWVDSICINQANTTERNIQVAQMGKIYSQARHVAIWLGDASETSHVAMQLLNDCDGLSGDIDIIGRVIGDEAANYLGYFSASTGQRLNPEALLRDPDPNVLVADGVILYAVKKTVTLGVGEEKRNRAFKRIDPQSMGSRPADSSQLRAFFETMIFDNITLHHGVTAKENVRRLAVGFLREINTFYHEHEVHHKMTTEDFEKLEVLQSDLFKSAVEEYQRLEVTDPEELHWRREEYTLRTEEVTNGSLTKVFSTEGDYVGRGLTSIEDGDLVAILFGCKLPVILRKCVEQPAYELISPCYVSGIMNGEAIVDLNFGDFAEGHYASVLRAERLRLV</sequence>
<dbReference type="RefSeq" id="XP_031893087.2">
    <property type="nucleotide sequence ID" value="XM_032031345.2"/>
</dbReference>
<organism evidence="2 3">
    <name type="scientific">Colletotrichum fructicola (strain Nara gc5)</name>
    <name type="common">Anthracnose fungus</name>
    <name type="synonym">Colletotrichum gloeosporioides (strain Nara gc5)</name>
    <dbReference type="NCBI Taxonomy" id="1213859"/>
    <lineage>
        <taxon>Eukaryota</taxon>
        <taxon>Fungi</taxon>
        <taxon>Dikarya</taxon>
        <taxon>Ascomycota</taxon>
        <taxon>Pezizomycotina</taxon>
        <taxon>Sordariomycetes</taxon>
        <taxon>Hypocreomycetidae</taxon>
        <taxon>Glomerellales</taxon>
        <taxon>Glomerellaceae</taxon>
        <taxon>Colletotrichum</taxon>
        <taxon>Colletotrichum gloeosporioides species complex</taxon>
    </lineage>
</organism>
<reference evidence="2 3" key="2">
    <citation type="submission" date="2020-04" db="EMBL/GenBank/DDBJ databases">
        <title>Genome sequencing and assembly of multiple isolates from the Colletotrichum gloeosporioides species complex.</title>
        <authorList>
            <person name="Gan P."/>
            <person name="Shirasu K."/>
        </authorList>
    </citation>
    <scope>NUCLEOTIDE SEQUENCE [LARGE SCALE GENOMIC DNA]</scope>
    <source>
        <strain evidence="2 3">Nara gc5</strain>
    </source>
</reference>
<dbReference type="GeneID" id="43615400"/>
<proteinExistence type="predicted"/>
<dbReference type="AlphaFoldDB" id="A0A7J6JCE6"/>
<reference evidence="2 3" key="1">
    <citation type="submission" date="2012-08" db="EMBL/GenBank/DDBJ databases">
        <authorList>
            <person name="Gan P.H.P."/>
            <person name="Ikeda K."/>
            <person name="Irieda H."/>
            <person name="Narusaka M."/>
            <person name="O'Connell R.J."/>
            <person name="Narusaka Y."/>
            <person name="Takano Y."/>
            <person name="Kubo Y."/>
            <person name="Shirasu K."/>
        </authorList>
    </citation>
    <scope>NUCLEOTIDE SEQUENCE [LARGE SCALE GENOMIC DNA]</scope>
    <source>
        <strain evidence="2 3">Nara gc5</strain>
    </source>
</reference>
<protein>
    <submittedName>
        <fullName evidence="2">Heterokaryon incompatibility protein 6, OR allele</fullName>
    </submittedName>
</protein>